<feature type="signal peptide" evidence="1">
    <location>
        <begin position="1"/>
        <end position="25"/>
    </location>
</feature>
<keyword evidence="3" id="KW-1185">Reference proteome</keyword>
<dbReference type="PANTHER" id="PTHR47843">
    <property type="entry name" value="BTB DOMAIN-CONTAINING PROTEIN-RELATED"/>
    <property type="match status" value="1"/>
</dbReference>
<feature type="chain" id="PRO_5024917316" evidence="1">
    <location>
        <begin position="26"/>
        <end position="430"/>
    </location>
</feature>
<sequence>MAANNALVNFTTSGLSLLLTPSLLGPTLDTYEEFDFETAHEELQSLMAGMDPDSFNEMTELLSVRQEVLESWEYMQTLLKIARAKSTKWFHAPNMPITDESLLAPLSCGLDVYQQIQFTAISGVLAAEAKFFKPLCDNRWKCGRTGVIELENYQPETFAIFITWLYTRDHTNAEGLVKIYHHGHAYSNFRTRKSSHKKRWFQLLHCYFLADYISAPQFANHIMDALIFAFKDWVEEDSFYKVCEEPIFEDRETEEMVRENTADSSPLRLLVNDILSPFLVLREAGLSTSFLRRFHLPAKLRNHHPPISPPQDSPFPIPSNQAHSNNGNILNSMYAPNTFADLPQKHPVPFHLQIPPPQYDALDPAFIETNYLPSRSRFNVKFHRETAAEQLAMNLMKSENFKKIWGGSRCKYHIHEEGKDCSSDVVSGIS</sequence>
<accession>A0A5N6KKC5</accession>
<dbReference type="SUPFAM" id="SSF54695">
    <property type="entry name" value="POZ domain"/>
    <property type="match status" value="1"/>
</dbReference>
<comment type="caution">
    <text evidence="2">The sequence shown here is derived from an EMBL/GenBank/DDBJ whole genome shotgun (WGS) entry which is preliminary data.</text>
</comment>
<dbReference type="InterPro" id="IPR011333">
    <property type="entry name" value="SKP1/BTB/POZ_sf"/>
</dbReference>
<dbReference type="Gene3D" id="3.30.710.10">
    <property type="entry name" value="Potassium Channel Kv1.1, Chain A"/>
    <property type="match status" value="1"/>
</dbReference>
<dbReference type="Proteomes" id="UP000326757">
    <property type="component" value="Unassembled WGS sequence"/>
</dbReference>
<name>A0A5N6KKC5_MONLA</name>
<protein>
    <submittedName>
        <fullName evidence="2">Uncharacterized protein</fullName>
    </submittedName>
</protein>
<organism evidence="2 3">
    <name type="scientific">Monilinia laxa</name>
    <name type="common">Brown rot fungus</name>
    <name type="synonym">Sclerotinia laxa</name>
    <dbReference type="NCBI Taxonomy" id="61186"/>
    <lineage>
        <taxon>Eukaryota</taxon>
        <taxon>Fungi</taxon>
        <taxon>Dikarya</taxon>
        <taxon>Ascomycota</taxon>
        <taxon>Pezizomycotina</taxon>
        <taxon>Leotiomycetes</taxon>
        <taxon>Helotiales</taxon>
        <taxon>Sclerotiniaceae</taxon>
        <taxon>Monilinia</taxon>
    </lineage>
</organism>
<dbReference type="EMBL" id="VIGI01000001">
    <property type="protein sequence ID" value="KAB8304137.1"/>
    <property type="molecule type" value="Genomic_DNA"/>
</dbReference>
<gene>
    <name evidence="2" type="ORF">EYC80_003557</name>
</gene>
<evidence type="ECO:0000313" key="3">
    <source>
        <dbReference type="Proteomes" id="UP000326757"/>
    </source>
</evidence>
<dbReference type="PANTHER" id="PTHR47843:SF2">
    <property type="entry name" value="BTB DOMAIN-CONTAINING PROTEIN"/>
    <property type="match status" value="1"/>
</dbReference>
<dbReference type="AlphaFoldDB" id="A0A5N6KKC5"/>
<keyword evidence="1" id="KW-0732">Signal</keyword>
<dbReference type="CDD" id="cd18186">
    <property type="entry name" value="BTB_POZ_ZBTB_KLHL-like"/>
    <property type="match status" value="1"/>
</dbReference>
<proteinExistence type="predicted"/>
<evidence type="ECO:0000313" key="2">
    <source>
        <dbReference type="EMBL" id="KAB8304137.1"/>
    </source>
</evidence>
<evidence type="ECO:0000256" key="1">
    <source>
        <dbReference type="SAM" id="SignalP"/>
    </source>
</evidence>
<dbReference type="OrthoDB" id="1022638at2759"/>
<reference evidence="2 3" key="1">
    <citation type="submission" date="2019-06" db="EMBL/GenBank/DDBJ databases">
        <title>Genome Sequence of the Brown Rot Fungal Pathogen Monilinia laxa.</title>
        <authorList>
            <person name="De Miccolis Angelini R.M."/>
            <person name="Landi L."/>
            <person name="Abate D."/>
            <person name="Pollastro S."/>
            <person name="Romanazzi G."/>
            <person name="Faretra F."/>
        </authorList>
    </citation>
    <scope>NUCLEOTIDE SEQUENCE [LARGE SCALE GENOMIC DNA]</scope>
    <source>
        <strain evidence="2 3">Mlax316</strain>
    </source>
</reference>